<feature type="transmembrane region" description="Helical" evidence="1">
    <location>
        <begin position="32"/>
        <end position="51"/>
    </location>
</feature>
<keyword evidence="1" id="KW-1133">Transmembrane helix</keyword>
<feature type="non-terminal residue" evidence="2">
    <location>
        <position position="1"/>
    </location>
</feature>
<evidence type="ECO:0000313" key="2">
    <source>
        <dbReference type="EMBL" id="SVA59439.1"/>
    </source>
</evidence>
<organism evidence="2">
    <name type="scientific">marine metagenome</name>
    <dbReference type="NCBI Taxonomy" id="408172"/>
    <lineage>
        <taxon>unclassified sequences</taxon>
        <taxon>metagenomes</taxon>
        <taxon>ecological metagenomes</taxon>
    </lineage>
</organism>
<reference evidence="2" key="1">
    <citation type="submission" date="2018-05" db="EMBL/GenBank/DDBJ databases">
        <authorList>
            <person name="Lanie J.A."/>
            <person name="Ng W.-L."/>
            <person name="Kazmierczak K.M."/>
            <person name="Andrzejewski T.M."/>
            <person name="Davidsen T.M."/>
            <person name="Wayne K.J."/>
            <person name="Tettelin H."/>
            <person name="Glass J.I."/>
            <person name="Rusch D."/>
            <person name="Podicherti R."/>
            <person name="Tsui H.-C.T."/>
            <person name="Winkler M.E."/>
        </authorList>
    </citation>
    <scope>NUCLEOTIDE SEQUENCE</scope>
</reference>
<proteinExistence type="predicted"/>
<sequence length="172" mass="19769">VYLALLLVLSAIIIPKWNSLVGWESSPLYMPNITKIYLSTLVIFFIGLLIINKLLLKKITSPFFSNMLKTAILISLFYVFFRWNEVIAGWVEDSVWYIPNITKIYVLSILLASIIYRGLYFPLKNKIEKEFLFPFRWIQVGLVGLLLDLAKTPGYIIGSLMIPYKKGKGKGK</sequence>
<feature type="transmembrane region" description="Helical" evidence="1">
    <location>
        <begin position="63"/>
        <end position="81"/>
    </location>
</feature>
<dbReference type="EMBL" id="UINC01013820">
    <property type="protein sequence ID" value="SVA59439.1"/>
    <property type="molecule type" value="Genomic_DNA"/>
</dbReference>
<gene>
    <name evidence="2" type="ORF">METZ01_LOCUS112293</name>
</gene>
<keyword evidence="1" id="KW-0472">Membrane</keyword>
<dbReference type="AlphaFoldDB" id="A0A381X3S8"/>
<feature type="transmembrane region" description="Helical" evidence="1">
    <location>
        <begin position="101"/>
        <end position="119"/>
    </location>
</feature>
<keyword evidence="1" id="KW-0812">Transmembrane</keyword>
<evidence type="ECO:0000256" key="1">
    <source>
        <dbReference type="SAM" id="Phobius"/>
    </source>
</evidence>
<accession>A0A381X3S8</accession>
<protein>
    <submittedName>
        <fullName evidence="2">Uncharacterized protein</fullName>
    </submittedName>
</protein>
<name>A0A381X3S8_9ZZZZ</name>